<proteinExistence type="inferred from homology"/>
<feature type="domain" description="Glycoside hydrolase family 3 N-terminal" evidence="8">
    <location>
        <begin position="40"/>
        <end position="366"/>
    </location>
</feature>
<evidence type="ECO:0000259" key="9">
    <source>
        <dbReference type="Pfam" id="PF01915"/>
    </source>
</evidence>
<evidence type="ECO:0000256" key="1">
    <source>
        <dbReference type="ARBA" id="ARBA00000448"/>
    </source>
</evidence>
<dbReference type="InterPro" id="IPR002772">
    <property type="entry name" value="Glyco_hydro_3_C"/>
</dbReference>
<keyword evidence="10" id="KW-0614">Plasmid</keyword>
<dbReference type="SUPFAM" id="SSF52279">
    <property type="entry name" value="Beta-D-glucan exohydrolase, C-terminal domain"/>
    <property type="match status" value="1"/>
</dbReference>
<dbReference type="Proteomes" id="UP000276417">
    <property type="component" value="Plasmid unnamed2"/>
</dbReference>
<feature type="signal peptide" evidence="7">
    <location>
        <begin position="1"/>
        <end position="19"/>
    </location>
</feature>
<dbReference type="InterPro" id="IPR051915">
    <property type="entry name" value="Cellulose_Degrad_GH3"/>
</dbReference>
<evidence type="ECO:0000256" key="2">
    <source>
        <dbReference type="ARBA" id="ARBA00005336"/>
    </source>
</evidence>
<accession>A0A3G8YT38</accession>
<dbReference type="PANTHER" id="PTHR30620">
    <property type="entry name" value="PERIPLASMIC BETA-GLUCOSIDASE-RELATED"/>
    <property type="match status" value="1"/>
</dbReference>
<feature type="chain" id="PRO_5018189518" description="beta-glucosidase" evidence="7">
    <location>
        <begin position="20"/>
        <end position="728"/>
    </location>
</feature>
<name>A0A3G8YT38_9DEIO</name>
<keyword evidence="11" id="KW-1185">Reference proteome</keyword>
<evidence type="ECO:0000313" key="10">
    <source>
        <dbReference type="EMBL" id="AZI44861.1"/>
    </source>
</evidence>
<dbReference type="InterPro" id="IPR017853">
    <property type="entry name" value="GH"/>
</dbReference>
<geneLocation type="plasmid" evidence="10 11">
    <name>unnamed2</name>
</geneLocation>
<comment type="catalytic activity">
    <reaction evidence="1">
        <text>Hydrolysis of terminal, non-reducing beta-D-glucosyl residues with release of beta-D-glucose.</text>
        <dbReference type="EC" id="3.2.1.21"/>
    </reaction>
</comment>
<sequence length="728" mass="75911">MKRLLTVALLLTPVASAQAVPTLSRTEAETRARAVLSKMTLDEKIGQVSMAHFFRFLEGGRSGPVAANAGDSFSRLLPGAILNGGGDTPQPNTPLGWADTLRGLEELGRQHLPGGVPAVFGTDSVHGVGNVAGATLYPHNLGLGAAFDPALTREIALATAQDMRAMNMDWDFSPVADLGRDPRWGRFYETFGESPWLVADQISADVLGLQAGGVAATLKHFVGYGSPSLGRDRADAEISLRALHELYLPPFKAGIRAGAMAVMANSGSVNGLPVHASHTLLTDVLRGELGFGGLVVSDWNDIDRLVTVYKTHADLVRAAADSVNAGIDLYMVPYDVEKYAAALKEAVQGQLITQARLDEAALRMLTFKAELNLMDARPAGSGVLADHRALAKRAAAATLTLLENDSSALPLTRGRVLVTGPAMDSAAIQLGGWSVNWQGVGKGNVTYVPKVSTLASALKTSAPAGVSVSALPDGKRAALLKAAANADKIVLALGEAPAAESQANNPNLALPDSQIQLLRDVLDTGKPVVLVLMAGRPILLPEDLRNRLAALVMAYLPGSEGGAALADALYGRAGFAGRLPFTWPGSLGEAGLSADRPPEGAGETLLPLYPLGFGLDYTRFATSAMTASAVPGGVSISVTLKNVGEKTGTGTFIVRASLPPTGNLEAVKRPVGVVRAELKPGESRTLSLTVPAERLEAFTGDVFGPVTGSVVPGEYRFEVDGKQAAITF</sequence>
<dbReference type="SUPFAM" id="SSF51445">
    <property type="entry name" value="(Trans)glycosidases"/>
    <property type="match status" value="1"/>
</dbReference>
<dbReference type="InterPro" id="IPR013783">
    <property type="entry name" value="Ig-like_fold"/>
</dbReference>
<dbReference type="Pfam" id="PF01915">
    <property type="entry name" value="Glyco_hydro_3_C"/>
    <property type="match status" value="1"/>
</dbReference>
<dbReference type="GO" id="GO:0008422">
    <property type="term" value="F:beta-glucosidase activity"/>
    <property type="evidence" value="ECO:0007669"/>
    <property type="project" value="UniProtKB-EC"/>
</dbReference>
<dbReference type="EMBL" id="CP034186">
    <property type="protein sequence ID" value="AZI44861.1"/>
    <property type="molecule type" value="Genomic_DNA"/>
</dbReference>
<comment type="similarity">
    <text evidence="2">Belongs to the glycosyl hydrolase 3 family.</text>
</comment>
<dbReference type="Gene3D" id="3.20.20.300">
    <property type="entry name" value="Glycoside hydrolase, family 3, N-terminal domain"/>
    <property type="match status" value="1"/>
</dbReference>
<dbReference type="InterPro" id="IPR036962">
    <property type="entry name" value="Glyco_hydro_3_N_sf"/>
</dbReference>
<feature type="domain" description="Glycoside hydrolase family 3 C-terminal" evidence="9">
    <location>
        <begin position="400"/>
        <end position="617"/>
    </location>
</feature>
<dbReference type="Gene3D" id="2.60.40.10">
    <property type="entry name" value="Immunoglobulins"/>
    <property type="match status" value="1"/>
</dbReference>
<organism evidence="10 11">
    <name type="scientific">Deinococcus psychrotolerans</name>
    <dbReference type="NCBI Taxonomy" id="2489213"/>
    <lineage>
        <taxon>Bacteria</taxon>
        <taxon>Thermotogati</taxon>
        <taxon>Deinococcota</taxon>
        <taxon>Deinococci</taxon>
        <taxon>Deinococcales</taxon>
        <taxon>Deinococcaceae</taxon>
        <taxon>Deinococcus</taxon>
    </lineage>
</organism>
<protein>
    <recommendedName>
        <fullName evidence="3">beta-glucosidase</fullName>
        <ecNumber evidence="3">3.2.1.21</ecNumber>
    </recommendedName>
</protein>
<keyword evidence="4 7" id="KW-0732">Signal</keyword>
<dbReference type="KEGG" id="dph:EHF33_18260"/>
<dbReference type="PANTHER" id="PTHR30620:SF16">
    <property type="entry name" value="LYSOSOMAL BETA GLUCOSIDASE"/>
    <property type="match status" value="1"/>
</dbReference>
<evidence type="ECO:0000313" key="11">
    <source>
        <dbReference type="Proteomes" id="UP000276417"/>
    </source>
</evidence>
<evidence type="ECO:0000256" key="7">
    <source>
        <dbReference type="SAM" id="SignalP"/>
    </source>
</evidence>
<dbReference type="EC" id="3.2.1.21" evidence="3"/>
<dbReference type="AlphaFoldDB" id="A0A3G8YT38"/>
<evidence type="ECO:0000256" key="6">
    <source>
        <dbReference type="ARBA" id="ARBA00023295"/>
    </source>
</evidence>
<dbReference type="InterPro" id="IPR001764">
    <property type="entry name" value="Glyco_hydro_3_N"/>
</dbReference>
<dbReference type="PRINTS" id="PR00133">
    <property type="entry name" value="GLHYDRLASE3"/>
</dbReference>
<reference evidence="10 11" key="1">
    <citation type="submission" date="2018-11" db="EMBL/GenBank/DDBJ databases">
        <title>Deinococcus shelandsis sp. nov., isolated from South Shetland Islands soil of Antarctica.</title>
        <authorList>
            <person name="Tian J."/>
        </authorList>
    </citation>
    <scope>NUCLEOTIDE SEQUENCE [LARGE SCALE GENOMIC DNA]</scope>
    <source>
        <strain evidence="10 11">S14-83T</strain>
        <plasmid evidence="10 11">unnamed2</plasmid>
    </source>
</reference>
<evidence type="ECO:0000256" key="3">
    <source>
        <dbReference type="ARBA" id="ARBA00012744"/>
    </source>
</evidence>
<dbReference type="InterPro" id="IPR036881">
    <property type="entry name" value="Glyco_hydro_3_C_sf"/>
</dbReference>
<dbReference type="Gene3D" id="3.40.50.1700">
    <property type="entry name" value="Glycoside hydrolase family 3 C-terminal domain"/>
    <property type="match status" value="1"/>
</dbReference>
<gene>
    <name evidence="10" type="ORF">EHF33_18260</name>
</gene>
<keyword evidence="5" id="KW-0378">Hydrolase</keyword>
<dbReference type="Pfam" id="PF00933">
    <property type="entry name" value="Glyco_hydro_3"/>
    <property type="match status" value="1"/>
</dbReference>
<evidence type="ECO:0000256" key="5">
    <source>
        <dbReference type="ARBA" id="ARBA00022801"/>
    </source>
</evidence>
<dbReference type="OrthoDB" id="9805821at2"/>
<evidence type="ECO:0000259" key="8">
    <source>
        <dbReference type="Pfam" id="PF00933"/>
    </source>
</evidence>
<dbReference type="GO" id="GO:0009251">
    <property type="term" value="P:glucan catabolic process"/>
    <property type="evidence" value="ECO:0007669"/>
    <property type="project" value="TreeGrafter"/>
</dbReference>
<evidence type="ECO:0000256" key="4">
    <source>
        <dbReference type="ARBA" id="ARBA00022729"/>
    </source>
</evidence>
<keyword evidence="6" id="KW-0326">Glycosidase</keyword>